<proteinExistence type="predicted"/>
<evidence type="ECO:0000313" key="3">
    <source>
        <dbReference type="Proteomes" id="UP000664632"/>
    </source>
</evidence>
<name>A0ABS3H2D4_9ENTE</name>
<dbReference type="RefSeq" id="WP_207113651.1">
    <property type="nucleotide sequence ID" value="NZ_JAFLWD010000044.1"/>
</dbReference>
<organism evidence="2 3">
    <name type="scientific">Candidatus Enterococcus ikei</name>
    <dbReference type="NCBI Taxonomy" id="2815326"/>
    <lineage>
        <taxon>Bacteria</taxon>
        <taxon>Bacillati</taxon>
        <taxon>Bacillota</taxon>
        <taxon>Bacilli</taxon>
        <taxon>Lactobacillales</taxon>
        <taxon>Enterococcaceae</taxon>
        <taxon>Enterococcus</taxon>
    </lineage>
</organism>
<evidence type="ECO:0000259" key="1">
    <source>
        <dbReference type="Pfam" id="PF05043"/>
    </source>
</evidence>
<reference evidence="2 3" key="1">
    <citation type="submission" date="2021-03" db="EMBL/GenBank/DDBJ databases">
        <title>Enterococcal diversity collection.</title>
        <authorList>
            <person name="Gilmore M.S."/>
            <person name="Schwartzman J."/>
            <person name="Van Tyne D."/>
            <person name="Martin M."/>
            <person name="Earl A.M."/>
            <person name="Manson A.L."/>
            <person name="Straub T."/>
            <person name="Salamzade R."/>
            <person name="Saavedra J."/>
            <person name="Lebreton F."/>
            <person name="Prichula J."/>
            <person name="Schaufler K."/>
            <person name="Gaca A."/>
            <person name="Sgardioli B."/>
            <person name="Wagenaar J."/>
            <person name="Strong T."/>
        </authorList>
    </citation>
    <scope>NUCLEOTIDE SEQUENCE [LARGE SCALE GENOMIC DNA]</scope>
    <source>
        <strain evidence="2 3">DIV0869a</strain>
    </source>
</reference>
<sequence length="483" mass="56805">MLLDNLKNILLEKKQLQKLIIIHQLHSGSILISSLEKKCNVSRKELKRIITIVNEEMCEVKKLKNSNDLIFIKDESVHLNSEISNNDYCSILIKLRKKYLLSSSVYNVLLFTLEKREFTISDLSESLFYSDSYTYKIIKKLDLFFFNMESDIKLKKKDKVYIITGSEISIKIFHFLLAMLVSDENTWIFKNIKKNCCVCCTNKDLKNHQLLTRVNQTRLKILLSVFEASKTNVSLPSTIDINNRIGKIMVNEEAYSLNLGETNLLDNKEQICLSFLIHYFCQELRTKEQKIIIGKKLSTCDDTLVQLVVNFLNDIKCYFNLPDKYYYEILYTLYKRITVIHHLGLYQYMCNTELVIKEGKVEQCLERLVEKHFNKYKNEKSYSQLKCSLIPVCSSYIKLTNIQASKVYVEFNHYSEYRTMIINKLKLNYCEKILKVEEEYDSADIIIGDSPRINTDKKIFIYHGTPDSSTWNCLREFLNNHLE</sequence>
<keyword evidence="3" id="KW-1185">Reference proteome</keyword>
<dbReference type="EMBL" id="JAFLWD010000044">
    <property type="protein sequence ID" value="MBO0441690.1"/>
    <property type="molecule type" value="Genomic_DNA"/>
</dbReference>
<dbReference type="InterPro" id="IPR007737">
    <property type="entry name" value="Mga_HTH"/>
</dbReference>
<evidence type="ECO:0000313" key="2">
    <source>
        <dbReference type="EMBL" id="MBO0441690.1"/>
    </source>
</evidence>
<protein>
    <submittedName>
        <fullName evidence="2">Helix-turn-helix domain-containing protein</fullName>
    </submittedName>
</protein>
<gene>
    <name evidence="2" type="ORF">JZO69_15090</name>
</gene>
<comment type="caution">
    <text evidence="2">The sequence shown here is derived from an EMBL/GenBank/DDBJ whole genome shotgun (WGS) entry which is preliminary data.</text>
</comment>
<accession>A0ABS3H2D4</accession>
<dbReference type="Pfam" id="PF05043">
    <property type="entry name" value="Mga"/>
    <property type="match status" value="1"/>
</dbReference>
<feature type="domain" description="Mga helix-turn-helix" evidence="1">
    <location>
        <begin position="95"/>
        <end position="177"/>
    </location>
</feature>
<dbReference type="Proteomes" id="UP000664632">
    <property type="component" value="Unassembled WGS sequence"/>
</dbReference>